<proteinExistence type="predicted"/>
<evidence type="ECO:0000313" key="2">
    <source>
        <dbReference type="EMBL" id="MBE1425644.1"/>
    </source>
</evidence>
<accession>A0ABR9H4K5</accession>
<comment type="caution">
    <text evidence="2">The sequence shown here is derived from an EMBL/GenBank/DDBJ whole genome shotgun (WGS) entry which is preliminary data.</text>
</comment>
<dbReference type="NCBIfam" id="NF047498">
    <property type="entry name" value="LIC_12616_fam"/>
    <property type="match status" value="1"/>
</dbReference>
<protein>
    <recommendedName>
        <fullName evidence="1">Phage neck terminator protein gp12-like domain-containing protein</fullName>
    </recommendedName>
</protein>
<sequence>MNTSATGGFLTVSPGLGRSSLEDILHDFIAGVAGLPGDLVRPRWQAAVPRVPAPGVGWCAFGIVGNRRIGLPVIKHAAVGDGQDEIVSTRELSVLASFYGPESMDLAETLRDGSHLEQNRAFLRPHGLALTRASDITEVPEVVRAQWLARSDLLMVLQYETRRTCPTLNIVQVSGRVYAPGISVPTGCDSCPRACWLDNTGE</sequence>
<dbReference type="EMBL" id="JADBGG010000016">
    <property type="protein sequence ID" value="MBE1425644.1"/>
    <property type="molecule type" value="Genomic_DNA"/>
</dbReference>
<keyword evidence="3" id="KW-1185">Reference proteome</keyword>
<name>A0ABR9H4K5_9BACT</name>
<dbReference type="InterPro" id="IPR057087">
    <property type="entry name" value="Gp12-like"/>
</dbReference>
<organism evidence="2 3">
    <name type="scientific">Desulfomicrobium macestii</name>
    <dbReference type="NCBI Taxonomy" id="90731"/>
    <lineage>
        <taxon>Bacteria</taxon>
        <taxon>Pseudomonadati</taxon>
        <taxon>Thermodesulfobacteriota</taxon>
        <taxon>Desulfovibrionia</taxon>
        <taxon>Desulfovibrionales</taxon>
        <taxon>Desulfomicrobiaceae</taxon>
        <taxon>Desulfomicrobium</taxon>
    </lineage>
</organism>
<feature type="domain" description="Phage neck terminator protein gp12-like" evidence="1">
    <location>
        <begin position="20"/>
        <end position="174"/>
    </location>
</feature>
<reference evidence="2 3" key="1">
    <citation type="submission" date="2020-10" db="EMBL/GenBank/DDBJ databases">
        <title>Genomic Encyclopedia of Type Strains, Phase IV (KMG-IV): sequencing the most valuable type-strain genomes for metagenomic binning, comparative biology and taxonomic classification.</title>
        <authorList>
            <person name="Goeker M."/>
        </authorList>
    </citation>
    <scope>NUCLEOTIDE SEQUENCE [LARGE SCALE GENOMIC DNA]</scope>
    <source>
        <strain evidence="2 3">DSM 4194</strain>
    </source>
</reference>
<dbReference type="Proteomes" id="UP000639010">
    <property type="component" value="Unassembled WGS sequence"/>
</dbReference>
<dbReference type="RefSeq" id="WP_192623816.1">
    <property type="nucleotide sequence ID" value="NZ_JADBGG010000016.1"/>
</dbReference>
<evidence type="ECO:0000313" key="3">
    <source>
        <dbReference type="Proteomes" id="UP000639010"/>
    </source>
</evidence>
<gene>
    <name evidence="2" type="ORF">H4684_002301</name>
</gene>
<evidence type="ECO:0000259" key="1">
    <source>
        <dbReference type="Pfam" id="PF23961"/>
    </source>
</evidence>
<dbReference type="Pfam" id="PF23961">
    <property type="entry name" value="Phage_tail_terminator_9"/>
    <property type="match status" value="1"/>
</dbReference>